<keyword evidence="1" id="KW-0175">Coiled coil</keyword>
<dbReference type="EMBL" id="BPWL01000001">
    <property type="protein sequence ID" value="GJJ06608.1"/>
    <property type="molecule type" value="Genomic_DNA"/>
</dbReference>
<sequence length="95" mass="11493">MVVGYRDYDILKLKKNNLEIENQKLKEQLASALNQQSEEQHHWHRRIQLPEIEEEDLCSEVLSIANKFMYMSLLWLEQPDITFEMELDDEYDPHD</sequence>
<dbReference type="AlphaFoldDB" id="A0AAV5A087"/>
<organism evidence="2 3">
    <name type="scientific">Clathrus columnatus</name>
    <dbReference type="NCBI Taxonomy" id="1419009"/>
    <lineage>
        <taxon>Eukaryota</taxon>
        <taxon>Fungi</taxon>
        <taxon>Dikarya</taxon>
        <taxon>Basidiomycota</taxon>
        <taxon>Agaricomycotina</taxon>
        <taxon>Agaricomycetes</taxon>
        <taxon>Phallomycetidae</taxon>
        <taxon>Phallales</taxon>
        <taxon>Clathraceae</taxon>
        <taxon>Clathrus</taxon>
    </lineage>
</organism>
<feature type="coiled-coil region" evidence="1">
    <location>
        <begin position="8"/>
        <end position="35"/>
    </location>
</feature>
<name>A0AAV5A087_9AGAM</name>
<reference evidence="2" key="1">
    <citation type="submission" date="2021-10" db="EMBL/GenBank/DDBJ databases">
        <title>De novo Genome Assembly of Clathrus columnatus (Basidiomycota, Fungi) Using Illumina and Nanopore Sequence Data.</title>
        <authorList>
            <person name="Ogiso-Tanaka E."/>
            <person name="Itagaki H."/>
            <person name="Hosoya T."/>
            <person name="Hosaka K."/>
        </authorList>
    </citation>
    <scope>NUCLEOTIDE SEQUENCE</scope>
    <source>
        <strain evidence="2">MO-923</strain>
    </source>
</reference>
<evidence type="ECO:0000313" key="3">
    <source>
        <dbReference type="Proteomes" id="UP001050691"/>
    </source>
</evidence>
<proteinExistence type="predicted"/>
<evidence type="ECO:0000256" key="1">
    <source>
        <dbReference type="SAM" id="Coils"/>
    </source>
</evidence>
<keyword evidence="3" id="KW-1185">Reference proteome</keyword>
<protein>
    <submittedName>
        <fullName evidence="2">Uncharacterized protein</fullName>
    </submittedName>
</protein>
<evidence type="ECO:0000313" key="2">
    <source>
        <dbReference type="EMBL" id="GJJ06608.1"/>
    </source>
</evidence>
<gene>
    <name evidence="2" type="ORF">Clacol_000801</name>
</gene>
<comment type="caution">
    <text evidence="2">The sequence shown here is derived from an EMBL/GenBank/DDBJ whole genome shotgun (WGS) entry which is preliminary data.</text>
</comment>
<accession>A0AAV5A087</accession>
<dbReference type="Proteomes" id="UP001050691">
    <property type="component" value="Unassembled WGS sequence"/>
</dbReference>